<name>A0AA86V7C8_9FABA</name>
<comment type="catalytic activity">
    <reaction evidence="1">
        <text>Hydrolysis of terminal non-reducing beta-D-galactose residues in beta-D-galactosides.</text>
        <dbReference type="EC" id="3.2.1.23"/>
    </reaction>
</comment>
<evidence type="ECO:0000256" key="4">
    <source>
        <dbReference type="ARBA" id="ARBA00022729"/>
    </source>
</evidence>
<evidence type="ECO:0000256" key="3">
    <source>
        <dbReference type="ARBA" id="ARBA00012756"/>
    </source>
</evidence>
<dbReference type="AlphaFoldDB" id="A0AA86V7C8"/>
<dbReference type="CDD" id="cd22842">
    <property type="entry name" value="Gal_Rha_Lectin_BGal"/>
    <property type="match status" value="1"/>
</dbReference>
<dbReference type="InterPro" id="IPR008979">
    <property type="entry name" value="Galactose-bd-like_sf"/>
</dbReference>
<dbReference type="EC" id="3.2.1.23" evidence="3"/>
<dbReference type="PANTHER" id="PTHR23421">
    <property type="entry name" value="BETA-GALACTOSIDASE RELATED"/>
    <property type="match status" value="1"/>
</dbReference>
<dbReference type="InterPro" id="IPR048913">
    <property type="entry name" value="BetaGal_gal-bd"/>
</dbReference>
<evidence type="ECO:0000256" key="6">
    <source>
        <dbReference type="ARBA" id="ARBA00023295"/>
    </source>
</evidence>
<dbReference type="Pfam" id="PF21467">
    <property type="entry name" value="BetaGal_gal-bd"/>
    <property type="match status" value="1"/>
</dbReference>
<dbReference type="Pfam" id="PF02140">
    <property type="entry name" value="SUEL_Lectin"/>
    <property type="match status" value="1"/>
</dbReference>
<evidence type="ECO:0000313" key="8">
    <source>
        <dbReference type="EMBL" id="CAJ1939116.1"/>
    </source>
</evidence>
<keyword evidence="9" id="KW-1185">Reference proteome</keyword>
<dbReference type="Gramene" id="rna-AYBTSS11_LOCUS8959">
    <property type="protein sequence ID" value="CAJ1939116.1"/>
    <property type="gene ID" value="gene-AYBTSS11_LOCUS8959"/>
</dbReference>
<evidence type="ECO:0000256" key="2">
    <source>
        <dbReference type="ARBA" id="ARBA00009809"/>
    </source>
</evidence>
<dbReference type="Gene3D" id="2.60.120.740">
    <property type="match status" value="1"/>
</dbReference>
<keyword evidence="4" id="KW-0732">Signal</keyword>
<dbReference type="FunFam" id="2.60.120.740:FF:000002">
    <property type="entry name" value="Beta-galactosidase"/>
    <property type="match status" value="1"/>
</dbReference>
<evidence type="ECO:0000256" key="1">
    <source>
        <dbReference type="ARBA" id="ARBA00001412"/>
    </source>
</evidence>
<proteinExistence type="inferred from homology"/>
<dbReference type="InterPro" id="IPR001944">
    <property type="entry name" value="Glycoside_Hdrlase_35"/>
</dbReference>
<dbReference type="Gene3D" id="2.60.120.260">
    <property type="entry name" value="Galactose-binding domain-like"/>
    <property type="match status" value="1"/>
</dbReference>
<feature type="domain" description="SUEL-type lectin" evidence="7">
    <location>
        <begin position="216"/>
        <end position="298"/>
    </location>
</feature>
<evidence type="ECO:0000256" key="5">
    <source>
        <dbReference type="ARBA" id="ARBA00022801"/>
    </source>
</evidence>
<dbReference type="GO" id="GO:0005975">
    <property type="term" value="P:carbohydrate metabolic process"/>
    <property type="evidence" value="ECO:0007669"/>
    <property type="project" value="InterPro"/>
</dbReference>
<dbReference type="InterPro" id="IPR000922">
    <property type="entry name" value="Lectin_gal-bd_dom"/>
</dbReference>
<reference evidence="8" key="1">
    <citation type="submission" date="2023-10" db="EMBL/GenBank/DDBJ databases">
        <authorList>
            <person name="Domelevo Entfellner J.-B."/>
        </authorList>
    </citation>
    <scope>NUCLEOTIDE SEQUENCE</scope>
</reference>
<dbReference type="GO" id="GO:0030246">
    <property type="term" value="F:carbohydrate binding"/>
    <property type="evidence" value="ECO:0007669"/>
    <property type="project" value="InterPro"/>
</dbReference>
<evidence type="ECO:0000259" key="7">
    <source>
        <dbReference type="PROSITE" id="PS50228"/>
    </source>
</evidence>
<dbReference type="InterPro" id="IPR043159">
    <property type="entry name" value="Lectin_gal-bd_sf"/>
</dbReference>
<keyword evidence="6" id="KW-0326">Glycosidase</keyword>
<dbReference type="SUPFAM" id="SSF49785">
    <property type="entry name" value="Galactose-binding domain-like"/>
    <property type="match status" value="1"/>
</dbReference>
<sequence>MFQNYGAFIEKDGAGIRGTIKITGFKNGDIDLSKSLWTYQVGLQGEFLQLYTEENEYSEWIELTPDAISSTFTWYKTYFDVPGGTDPVALDLKSMGKGQAWVNGHHIGRYWTRVSPESGCKQVCDYRGAYDSDKCLTNCGKPTQTLYHVPRSWLRESNNLLVILEETAGNPFGISVKLHLSRLICAQVSESNYPTLQKLLNADLIVEEVTANNTIPELHLYCQEGHTISSITFASFGTPGGTCQNFSRGNCHAPSSISVVSKECQGKKSCSIKISHTVFGGDPCPGVEKTLSVEARCTSSLSGGFFREAVSSF</sequence>
<keyword evidence="5" id="KW-0378">Hydrolase</keyword>
<dbReference type="Proteomes" id="UP001189624">
    <property type="component" value="Chromosome 3"/>
</dbReference>
<comment type="similarity">
    <text evidence="2">Belongs to the glycosyl hydrolase 35 family.</text>
</comment>
<organism evidence="8 9">
    <name type="scientific">Sphenostylis stenocarpa</name>
    <dbReference type="NCBI Taxonomy" id="92480"/>
    <lineage>
        <taxon>Eukaryota</taxon>
        <taxon>Viridiplantae</taxon>
        <taxon>Streptophyta</taxon>
        <taxon>Embryophyta</taxon>
        <taxon>Tracheophyta</taxon>
        <taxon>Spermatophyta</taxon>
        <taxon>Magnoliopsida</taxon>
        <taxon>eudicotyledons</taxon>
        <taxon>Gunneridae</taxon>
        <taxon>Pentapetalae</taxon>
        <taxon>rosids</taxon>
        <taxon>fabids</taxon>
        <taxon>Fabales</taxon>
        <taxon>Fabaceae</taxon>
        <taxon>Papilionoideae</taxon>
        <taxon>50 kb inversion clade</taxon>
        <taxon>NPAAA clade</taxon>
        <taxon>indigoferoid/millettioid clade</taxon>
        <taxon>Phaseoleae</taxon>
        <taxon>Sphenostylis</taxon>
    </lineage>
</organism>
<dbReference type="PROSITE" id="PS50228">
    <property type="entry name" value="SUEL_LECTIN"/>
    <property type="match status" value="1"/>
</dbReference>
<gene>
    <name evidence="8" type="ORF">AYBTSS11_LOCUS8959</name>
</gene>
<evidence type="ECO:0000313" key="9">
    <source>
        <dbReference type="Proteomes" id="UP001189624"/>
    </source>
</evidence>
<dbReference type="GO" id="GO:0004565">
    <property type="term" value="F:beta-galactosidase activity"/>
    <property type="evidence" value="ECO:0007669"/>
    <property type="project" value="UniProtKB-EC"/>
</dbReference>
<protein>
    <recommendedName>
        <fullName evidence="3">beta-galactosidase</fullName>
        <ecNumber evidence="3">3.2.1.23</ecNumber>
    </recommendedName>
</protein>
<dbReference type="EMBL" id="OY731400">
    <property type="protein sequence ID" value="CAJ1939116.1"/>
    <property type="molecule type" value="Genomic_DNA"/>
</dbReference>
<accession>A0AA86V7C8</accession>